<feature type="signal peptide" evidence="1">
    <location>
        <begin position="1"/>
        <end position="21"/>
    </location>
</feature>
<organism evidence="2 3">
    <name type="scientific">Treponema pedis</name>
    <dbReference type="NCBI Taxonomy" id="409322"/>
    <lineage>
        <taxon>Bacteria</taxon>
        <taxon>Pseudomonadati</taxon>
        <taxon>Spirochaetota</taxon>
        <taxon>Spirochaetia</taxon>
        <taxon>Spirochaetales</taxon>
        <taxon>Treponemataceae</taxon>
        <taxon>Treponema</taxon>
    </lineage>
</organism>
<sequence length="493" mass="55871">MKTVKLLFLLTSLAVISSAGCASMYIRGSNPVQRAVSAAELIIDGNVSDDYIKVYKTETAKAEASMTAMLDKAEQNNIYYADIADNISDWILLYQRILTLQKMYPEGLKGKNEFTVFEAKDYSGLKDKAYTKATEALYNEALRLVKSSANDSQKIEKVLTYLKRAKKYSHHLDNEINSLGAEVTYNAAEALFYTNKPESLIKSYKYYMLADSWISDYKGSLGKARNAEQKAARLYIDEGNYNMSLKDYAAFRRAKLSYQKAENIIRGIAARELDEVNKKLTVRLAIVIKENGYYNEESKIAYAVKSELASSNSGPEIIEINFIKRNGNYILDFIDIRNADLVFAPADSYGKVKEIYGPVNISRTAVSKTVNGILYTGEITEQSQTVTVYAQNDFILYDVRSWRKTEQRYFTNETNKLTKNFTLRQYAGAPQAKPDNFDPGFLYIAGQYNRFFPELMQADNFSQLLTNYGSLTPLGKELCNAVKNLQYSDKPDR</sequence>
<dbReference type="RefSeq" id="WP_194076401.1">
    <property type="nucleotide sequence ID" value="NZ_CP061839.1"/>
</dbReference>
<feature type="chain" id="PRO_5032354790" description="Lipoprotein" evidence="1">
    <location>
        <begin position="22"/>
        <end position="493"/>
    </location>
</feature>
<evidence type="ECO:0000313" key="2">
    <source>
        <dbReference type="EMBL" id="QOW60973.1"/>
    </source>
</evidence>
<dbReference type="Proteomes" id="UP000593915">
    <property type="component" value="Chromosome"/>
</dbReference>
<reference evidence="2 3" key="1">
    <citation type="submission" date="2020-09" db="EMBL/GenBank/DDBJ databases">
        <title>Characterization of Treponema spp. from bovine digital dermatitis in Korea.</title>
        <authorList>
            <person name="Espiritu H.M."/>
            <person name="Cho Y.I."/>
            <person name="Mamuad L."/>
        </authorList>
    </citation>
    <scope>NUCLEOTIDE SEQUENCE [LARGE SCALE GENOMIC DNA]</scope>
    <source>
        <strain evidence="2 3">KS1</strain>
    </source>
</reference>
<name>A0A7S6WPJ7_9SPIR</name>
<evidence type="ECO:0000256" key="1">
    <source>
        <dbReference type="SAM" id="SignalP"/>
    </source>
</evidence>
<dbReference type="EMBL" id="CP061839">
    <property type="protein sequence ID" value="QOW60973.1"/>
    <property type="molecule type" value="Genomic_DNA"/>
</dbReference>
<keyword evidence="1" id="KW-0732">Signal</keyword>
<evidence type="ECO:0008006" key="4">
    <source>
        <dbReference type="Google" id="ProtNLM"/>
    </source>
</evidence>
<proteinExistence type="predicted"/>
<dbReference type="PROSITE" id="PS51257">
    <property type="entry name" value="PROKAR_LIPOPROTEIN"/>
    <property type="match status" value="1"/>
</dbReference>
<accession>A0A7S6WPJ7</accession>
<evidence type="ECO:0000313" key="3">
    <source>
        <dbReference type="Proteomes" id="UP000593915"/>
    </source>
</evidence>
<gene>
    <name evidence="2" type="ORF">IFE08_00690</name>
</gene>
<dbReference type="AlphaFoldDB" id="A0A7S6WPJ7"/>
<protein>
    <recommendedName>
        <fullName evidence="4">Lipoprotein</fullName>
    </recommendedName>
</protein>